<dbReference type="CDD" id="cd06133">
    <property type="entry name" value="ERI-1_3'hExo_like"/>
    <property type="match status" value="1"/>
</dbReference>
<accession>A0ABS1J1Y6</accession>
<proteinExistence type="predicted"/>
<keyword evidence="6" id="KW-1185">Reference proteome</keyword>
<sequence length="313" mass="37073">MRYIVFDLEWNQGHPSKEGANRSLPFEVIEIGAVKLDENFNIIDSFHRVIKPVVYPVLFKYTREIISLTERELSMGTDFVTACKEFLRWCRKGDRNYFFATWGTLDLLEFQRNMAYYNIHNGFPRPLYYFNVQYLFNIFIGKYDESAISLENAIRHLRIREDKAFHSAISDAQYTAEILQIISGINVFLYPSVDTYKFPLNKKQEVDIVYPDHRLSVSMAYKSKEDLKREADREPYCCHICGNRLRQLVPWYSPNSKNYYYVGECKYHGYMKGKRLIKNPDDHHYFAVSTLRSLSKEQAVTMINNYKSRKNNP</sequence>
<dbReference type="SMART" id="SM00479">
    <property type="entry name" value="EXOIII"/>
    <property type="match status" value="1"/>
</dbReference>
<evidence type="ECO:0000313" key="6">
    <source>
        <dbReference type="Proteomes" id="UP000604730"/>
    </source>
</evidence>
<evidence type="ECO:0000313" key="5">
    <source>
        <dbReference type="EMBL" id="MBK5898174.1"/>
    </source>
</evidence>
<keyword evidence="3 5" id="KW-0269">Exonuclease</keyword>
<reference evidence="5 6" key="1">
    <citation type="submission" date="2021-01" db="EMBL/GenBank/DDBJ databases">
        <title>Isolation and description of Catonella massiliensis sp. nov., a novel Catonella species, isolated from a stable periodontitis subject.</title>
        <authorList>
            <person name="Antezack A."/>
            <person name="Boxberger M."/>
            <person name="La Scola B."/>
            <person name="Monnet-Corti V."/>
        </authorList>
    </citation>
    <scope>NUCLEOTIDE SEQUENCE [LARGE SCALE GENOMIC DNA]</scope>
    <source>
        <strain evidence="5 6">Marseille-Q4567</strain>
    </source>
</reference>
<dbReference type="RefSeq" id="WP_208429609.1">
    <property type="nucleotide sequence ID" value="NZ_JAEPRJ010000001.1"/>
</dbReference>
<dbReference type="PANTHER" id="PTHR23044">
    <property type="entry name" value="3'-5' EXONUCLEASE ERI1-RELATED"/>
    <property type="match status" value="1"/>
</dbReference>
<dbReference type="EMBL" id="JAEPRJ010000001">
    <property type="protein sequence ID" value="MBK5898174.1"/>
    <property type="molecule type" value="Genomic_DNA"/>
</dbReference>
<dbReference type="InterPro" id="IPR036397">
    <property type="entry name" value="RNaseH_sf"/>
</dbReference>
<dbReference type="InterPro" id="IPR012337">
    <property type="entry name" value="RNaseH-like_sf"/>
</dbReference>
<dbReference type="Proteomes" id="UP000604730">
    <property type="component" value="Unassembled WGS sequence"/>
</dbReference>
<comment type="caution">
    <text evidence="5">The sequence shown here is derived from an EMBL/GenBank/DDBJ whole genome shotgun (WGS) entry which is preliminary data.</text>
</comment>
<evidence type="ECO:0000256" key="3">
    <source>
        <dbReference type="ARBA" id="ARBA00022839"/>
    </source>
</evidence>
<dbReference type="InterPro" id="IPR051274">
    <property type="entry name" value="3-5_Exoribonuclease"/>
</dbReference>
<dbReference type="Gene3D" id="3.30.420.10">
    <property type="entry name" value="Ribonuclease H-like superfamily/Ribonuclease H"/>
    <property type="match status" value="1"/>
</dbReference>
<gene>
    <name evidence="5" type="ORF">JJN12_10360</name>
</gene>
<dbReference type="SUPFAM" id="SSF53098">
    <property type="entry name" value="Ribonuclease H-like"/>
    <property type="match status" value="1"/>
</dbReference>
<dbReference type="InterPro" id="IPR013520">
    <property type="entry name" value="Ribonucl_H"/>
</dbReference>
<dbReference type="PANTHER" id="PTHR23044:SF61">
    <property type="entry name" value="3'-5' EXORIBONUCLEASE 1-RELATED"/>
    <property type="match status" value="1"/>
</dbReference>
<keyword evidence="1" id="KW-0540">Nuclease</keyword>
<dbReference type="InterPro" id="IPR047201">
    <property type="entry name" value="ERI-1_3'hExo-like"/>
</dbReference>
<protein>
    <submittedName>
        <fullName evidence="5">Exonuclease domain-containing protein</fullName>
    </submittedName>
</protein>
<dbReference type="GO" id="GO:0004527">
    <property type="term" value="F:exonuclease activity"/>
    <property type="evidence" value="ECO:0007669"/>
    <property type="project" value="UniProtKB-KW"/>
</dbReference>
<keyword evidence="2" id="KW-0378">Hydrolase</keyword>
<evidence type="ECO:0000259" key="4">
    <source>
        <dbReference type="SMART" id="SM00479"/>
    </source>
</evidence>
<feature type="domain" description="Exonuclease" evidence="4">
    <location>
        <begin position="2"/>
        <end position="188"/>
    </location>
</feature>
<name>A0ABS1J1Y6_9FIRM</name>
<organism evidence="5 6">
    <name type="scientific">Catonella massiliensis</name>
    <dbReference type="NCBI Taxonomy" id="2799636"/>
    <lineage>
        <taxon>Bacteria</taxon>
        <taxon>Bacillati</taxon>
        <taxon>Bacillota</taxon>
        <taxon>Clostridia</taxon>
        <taxon>Lachnospirales</taxon>
        <taxon>Lachnospiraceae</taxon>
        <taxon>Catonella</taxon>
    </lineage>
</organism>
<evidence type="ECO:0000256" key="2">
    <source>
        <dbReference type="ARBA" id="ARBA00022801"/>
    </source>
</evidence>
<dbReference type="Pfam" id="PF00929">
    <property type="entry name" value="RNase_T"/>
    <property type="match status" value="1"/>
</dbReference>
<evidence type="ECO:0000256" key="1">
    <source>
        <dbReference type="ARBA" id="ARBA00022722"/>
    </source>
</evidence>